<dbReference type="InterPro" id="IPR032710">
    <property type="entry name" value="NTF2-like_dom_sf"/>
</dbReference>
<evidence type="ECO:0008006" key="3">
    <source>
        <dbReference type="Google" id="ProtNLM"/>
    </source>
</evidence>
<dbReference type="RefSeq" id="WP_311593026.1">
    <property type="nucleotide sequence ID" value="NZ_JAVRHV010000003.1"/>
</dbReference>
<organism evidence="1 2">
    <name type="scientific">Urechidicola vernalis</name>
    <dbReference type="NCBI Taxonomy" id="3075600"/>
    <lineage>
        <taxon>Bacteria</taxon>
        <taxon>Pseudomonadati</taxon>
        <taxon>Bacteroidota</taxon>
        <taxon>Flavobacteriia</taxon>
        <taxon>Flavobacteriales</taxon>
        <taxon>Flavobacteriaceae</taxon>
        <taxon>Urechidicola</taxon>
    </lineage>
</organism>
<keyword evidence="2" id="KW-1185">Reference proteome</keyword>
<proteinExistence type="predicted"/>
<evidence type="ECO:0000313" key="2">
    <source>
        <dbReference type="Proteomes" id="UP001252186"/>
    </source>
</evidence>
<evidence type="ECO:0000313" key="1">
    <source>
        <dbReference type="EMBL" id="MDT0553045.1"/>
    </source>
</evidence>
<accession>A0ABU2Y744</accession>
<sequence length="174" mass="20792">MNTRLFVFLFSVVIFSMQAQHQSESNLKELNLVWSKFYMAFDSLDYSKMAEIHSKKLIRISGEQKITDYENYISNYKKRFKKAREEQVTNKIALRFFERIQNDSVASERGIYKLVRTDKNQNSKAYYGQFHVLFIKEHKEWKILMDYDSNEKNTIGEASFQNAKSIEDFKSFIK</sequence>
<reference evidence="1 2" key="1">
    <citation type="submission" date="2023-09" db="EMBL/GenBank/DDBJ databases">
        <authorList>
            <person name="Rey-Velasco X."/>
        </authorList>
    </citation>
    <scope>NUCLEOTIDE SEQUENCE [LARGE SCALE GENOMIC DNA]</scope>
    <source>
        <strain evidence="1 2">P050</strain>
    </source>
</reference>
<dbReference type="Gene3D" id="3.10.450.50">
    <property type="match status" value="1"/>
</dbReference>
<dbReference type="EMBL" id="JAVRHV010000003">
    <property type="protein sequence ID" value="MDT0553045.1"/>
    <property type="molecule type" value="Genomic_DNA"/>
</dbReference>
<protein>
    <recommendedName>
        <fullName evidence="3">DUF4440 domain-containing protein</fullName>
    </recommendedName>
</protein>
<dbReference type="SUPFAM" id="SSF54427">
    <property type="entry name" value="NTF2-like"/>
    <property type="match status" value="1"/>
</dbReference>
<gene>
    <name evidence="1" type="ORF">RM519_07300</name>
</gene>
<dbReference type="Proteomes" id="UP001252186">
    <property type="component" value="Unassembled WGS sequence"/>
</dbReference>
<name>A0ABU2Y744_9FLAO</name>
<comment type="caution">
    <text evidence="1">The sequence shown here is derived from an EMBL/GenBank/DDBJ whole genome shotgun (WGS) entry which is preliminary data.</text>
</comment>